<dbReference type="OrthoDB" id="9803916at2"/>
<dbReference type="InterPro" id="IPR041712">
    <property type="entry name" value="DHPS-like_MBL-fold"/>
</dbReference>
<dbReference type="PANTHER" id="PTHR13754">
    <property type="entry name" value="METALLO-BETA-LACTAMASE SUPERFAMILY PROTEIN"/>
    <property type="match status" value="1"/>
</dbReference>
<dbReference type="Pfam" id="PF00753">
    <property type="entry name" value="Lactamase_B"/>
    <property type="match status" value="1"/>
</dbReference>
<accession>A0A2P2DVH5</accession>
<dbReference type="InterPro" id="IPR036866">
    <property type="entry name" value="RibonucZ/Hydroxyglut_hydro"/>
</dbReference>
<comment type="caution">
    <text evidence="3">The sequence shown here is derived from an EMBL/GenBank/DDBJ whole genome shotgun (WGS) entry which is preliminary data.</text>
</comment>
<keyword evidence="4" id="KW-1185">Reference proteome</keyword>
<evidence type="ECO:0000256" key="1">
    <source>
        <dbReference type="SAM" id="Phobius"/>
    </source>
</evidence>
<feature type="transmembrane region" description="Helical" evidence="1">
    <location>
        <begin position="12"/>
        <end position="37"/>
    </location>
</feature>
<dbReference type="Gene3D" id="3.60.15.10">
    <property type="entry name" value="Ribonuclease Z/Hydroxyacylglutathione hydrolase-like"/>
    <property type="match status" value="1"/>
</dbReference>
<dbReference type="Proteomes" id="UP000245133">
    <property type="component" value="Unassembled WGS sequence"/>
</dbReference>
<evidence type="ECO:0000313" key="4">
    <source>
        <dbReference type="Proteomes" id="UP000245133"/>
    </source>
</evidence>
<reference evidence="3 4" key="1">
    <citation type="submission" date="2018-02" db="EMBL/GenBank/DDBJ databases">
        <title>Novel Leptospira species isolated from soil and water in Japan.</title>
        <authorList>
            <person name="Nakao R."/>
            <person name="Masuzawa T."/>
        </authorList>
    </citation>
    <scope>NUCLEOTIDE SEQUENCE [LARGE SCALE GENOMIC DNA]</scope>
    <source>
        <strain evidence="3 4">YH101</strain>
    </source>
</reference>
<dbReference type="CDD" id="cd07713">
    <property type="entry name" value="DHPS-like_MBL-fold"/>
    <property type="match status" value="1"/>
</dbReference>
<evidence type="ECO:0000313" key="3">
    <source>
        <dbReference type="EMBL" id="GBF48649.1"/>
    </source>
</evidence>
<organism evidence="3 4">
    <name type="scientific">Leptospira ryugenii</name>
    <dbReference type="NCBI Taxonomy" id="1917863"/>
    <lineage>
        <taxon>Bacteria</taxon>
        <taxon>Pseudomonadati</taxon>
        <taxon>Spirochaetota</taxon>
        <taxon>Spirochaetia</taxon>
        <taxon>Leptospirales</taxon>
        <taxon>Leptospiraceae</taxon>
        <taxon>Leptospira</taxon>
    </lineage>
</organism>
<dbReference type="AlphaFoldDB" id="A0A2P2DVH5"/>
<dbReference type="PANTHER" id="PTHR13754:SF13">
    <property type="entry name" value="METALLO-BETA-LACTAMASE SUPERFAMILY PROTEIN (AFU_ORTHOLOGUE AFUA_3G07630)"/>
    <property type="match status" value="1"/>
</dbReference>
<dbReference type="InterPro" id="IPR052926">
    <property type="entry name" value="Metallo-beta-lactamase_dom"/>
</dbReference>
<dbReference type="GO" id="GO:0016740">
    <property type="term" value="F:transferase activity"/>
    <property type="evidence" value="ECO:0007669"/>
    <property type="project" value="TreeGrafter"/>
</dbReference>
<proteinExistence type="predicted"/>
<keyword evidence="1" id="KW-1133">Transmembrane helix</keyword>
<name>A0A2P2DVH5_9LEPT</name>
<gene>
    <name evidence="3" type="ORF">LPTSP4_01490</name>
</gene>
<evidence type="ECO:0000259" key="2">
    <source>
        <dbReference type="Pfam" id="PF00753"/>
    </source>
</evidence>
<dbReference type="InterPro" id="IPR001279">
    <property type="entry name" value="Metallo-B-lactamas"/>
</dbReference>
<keyword evidence="1" id="KW-0812">Transmembrane</keyword>
<keyword evidence="1" id="KW-0472">Membrane</keyword>
<dbReference type="SUPFAM" id="SSF56281">
    <property type="entry name" value="Metallo-hydrolase/oxidoreductase"/>
    <property type="match status" value="1"/>
</dbReference>
<dbReference type="RefSeq" id="WP_108972705.1">
    <property type="nucleotide sequence ID" value="NZ_BFBB01000002.1"/>
</dbReference>
<protein>
    <recommendedName>
        <fullName evidence="2">Metallo-beta-lactamase domain-containing protein</fullName>
    </recommendedName>
</protein>
<sequence length="346" mass="38932">MSKSKNPFCIKTIFKKIFLGFGLFLIICFLLLGVFYFDHKNKSELVEKEWNLRKIPIPLQIGTTETLSILPLINWHGSNSDLKMELGVSYLIKIDNHNILFDLGQNKLEEDPSPLERNMRLLKIDQNDIDSIFISHGHFDHVGGRRWEKENSFSFGNHQRDLSNKLIFASSALQYPGAVVKEIQEPSRLFEGAASLGPIPRKLFIGRIDEQALVINVKNKGLVIISGCGHQTLPKILQRVKESFSEPIYGIIGDLHYPVPSGRLNILGLNAQLLFASGSDPFKPISSEEIDSEINSLKELNLGAIGLGGHDSSDEVITKFKETFGQKFHTILVGKWIHIAQTFKTK</sequence>
<feature type="domain" description="Metallo-beta-lactamase" evidence="2">
    <location>
        <begin position="87"/>
        <end position="144"/>
    </location>
</feature>
<dbReference type="EMBL" id="BFBB01000002">
    <property type="protein sequence ID" value="GBF48649.1"/>
    <property type="molecule type" value="Genomic_DNA"/>
</dbReference>